<dbReference type="PROSITE" id="PS51257">
    <property type="entry name" value="PROKAR_LIPOPROTEIN"/>
    <property type="match status" value="1"/>
</dbReference>
<proteinExistence type="predicted"/>
<organism evidence="2 3">
    <name type="scientific">Microbacterium helvum</name>
    <dbReference type="NCBI Taxonomy" id="2773713"/>
    <lineage>
        <taxon>Bacteria</taxon>
        <taxon>Bacillati</taxon>
        <taxon>Actinomycetota</taxon>
        <taxon>Actinomycetes</taxon>
        <taxon>Micrococcales</taxon>
        <taxon>Microbacteriaceae</taxon>
        <taxon>Microbacterium</taxon>
    </lineage>
</organism>
<name>A0ABR8NM21_9MICO</name>
<keyword evidence="3" id="KW-1185">Reference proteome</keyword>
<dbReference type="Proteomes" id="UP000598426">
    <property type="component" value="Unassembled WGS sequence"/>
</dbReference>
<keyword evidence="1" id="KW-0732">Signal</keyword>
<evidence type="ECO:0000313" key="3">
    <source>
        <dbReference type="Proteomes" id="UP000598426"/>
    </source>
</evidence>
<reference evidence="2 3" key="1">
    <citation type="submission" date="2020-09" db="EMBL/GenBank/DDBJ databases">
        <title>Isolation and identification of active actinomycetes.</title>
        <authorList>
            <person name="Li X."/>
        </authorList>
    </citation>
    <scope>NUCLEOTIDE SEQUENCE [LARGE SCALE GENOMIC DNA]</scope>
    <source>
        <strain evidence="2 3">NEAU-LLC</strain>
    </source>
</reference>
<evidence type="ECO:0008006" key="4">
    <source>
        <dbReference type="Google" id="ProtNLM"/>
    </source>
</evidence>
<dbReference type="EMBL" id="JACXZS010000002">
    <property type="protein sequence ID" value="MBD3940822.1"/>
    <property type="molecule type" value="Genomic_DNA"/>
</dbReference>
<sequence length="174" mass="18296">MILRATTATLGLAAAAVMLSGCLAPAPEPTPTPTAVFASEAEAFAAAEETYRAYVDAENARWADANSEPSPESFLVAAALDEEIDVNRQFDEAGMRATGQNRVDRVDGVEADLRAGDVSIDVCLDVTDSAVVNADGEDVTPPDRAPQLLVRADLTTVGSGLLIERTETRRDDGC</sequence>
<accession>A0ABR8NM21</accession>
<evidence type="ECO:0000256" key="1">
    <source>
        <dbReference type="SAM" id="SignalP"/>
    </source>
</evidence>
<gene>
    <name evidence="2" type="ORF">IF188_03785</name>
</gene>
<dbReference type="RefSeq" id="WP_191170464.1">
    <property type="nucleotide sequence ID" value="NZ_JACXZS010000002.1"/>
</dbReference>
<comment type="caution">
    <text evidence="2">The sequence shown here is derived from an EMBL/GenBank/DDBJ whole genome shotgun (WGS) entry which is preliminary data.</text>
</comment>
<evidence type="ECO:0000313" key="2">
    <source>
        <dbReference type="EMBL" id="MBD3940822.1"/>
    </source>
</evidence>
<protein>
    <recommendedName>
        <fullName evidence="4">Secreted protein</fullName>
    </recommendedName>
</protein>
<feature type="chain" id="PRO_5046422891" description="Secreted protein" evidence="1">
    <location>
        <begin position="27"/>
        <end position="174"/>
    </location>
</feature>
<feature type="signal peptide" evidence="1">
    <location>
        <begin position="1"/>
        <end position="26"/>
    </location>
</feature>